<comment type="caution">
    <text evidence="9">The sequence shown here is derived from an EMBL/GenBank/DDBJ whole genome shotgun (WGS) entry which is preliminary data.</text>
</comment>
<proteinExistence type="predicted"/>
<organism evidence="9 10">
    <name type="scientific">Mucilaginibacter terrenus</name>
    <dbReference type="NCBI Taxonomy" id="2482727"/>
    <lineage>
        <taxon>Bacteria</taxon>
        <taxon>Pseudomonadati</taxon>
        <taxon>Bacteroidota</taxon>
        <taxon>Sphingobacteriia</taxon>
        <taxon>Sphingobacteriales</taxon>
        <taxon>Sphingobacteriaceae</taxon>
        <taxon>Mucilaginibacter</taxon>
    </lineage>
</organism>
<dbReference type="InterPro" id="IPR050250">
    <property type="entry name" value="Macrolide_Exporter_MacB"/>
</dbReference>
<evidence type="ECO:0000259" key="7">
    <source>
        <dbReference type="Pfam" id="PF02687"/>
    </source>
</evidence>
<keyword evidence="4 6" id="KW-1133">Transmembrane helix</keyword>
<keyword evidence="10" id="KW-1185">Reference proteome</keyword>
<dbReference type="PROSITE" id="PS51257">
    <property type="entry name" value="PROKAR_LIPOPROTEIN"/>
    <property type="match status" value="1"/>
</dbReference>
<sequence length="802" mass="88189">MIKNYIVIAWRSLTKNKVFSFINTFGLAVGLASCMLIAGYLYQELTYDTYSPNAKQLYRVNLTTLSNGGSDEYPMVDIAVGEGMKNAFGDVKDFTRMAGLPSMFVEYNNKQFKEGGLIMADANFAELFGLPLTEGDSKRALSEPNSIVLTKEMAKKYFGDEPALGKTLLVSKKPTRVTGIINKIPDNTHFHADAIISNITYTAGRRQTWSNIGYYTYLLLRPGTNVKSLEAKFPQLVAKYVVPETQHDMGVSLAEAQKAVNTFLFSLEPVTDIHLHSHTKFEREGNGDIAYVYIFGALAAFILVLAGINFTNLSTAASSKRGKEVGIRKVLGSLKGNLISQFLTESVLLTLLAMAIGLGLVYMLLPYFNEVSGKNIGMLFYLNYKAIAVELVIALIVGVAAGIYPAFFLSSFQVLTVLKGATIKSSKSMLRSGLIVVQFFISTAFIIATIVVYQQLSFMQNQKLGYDKEQVLVINDTYTLGNNLVPFKDQLMRDKRVVKATISSDVPIRTSDGTQIYLKPTTAGQEHSEVHANIYHIDEDYLPTMGIKMAKGRNFMPASKSDSSAVIVNEAAIKELGLANTDPIGRTIVRSGQREFNIIGVMKDFHYSSAKEKIAPLMMLYGHSNGTIMVKVKTADLKGLIADLKGQWDSYHADGPFSYSFLDDQFASLYSAEERTGKIFTSFAVLAVIIASLGLFGLSAFSIRQRVKEIGIRKVLGASSGSITGMLSAQFLKLVAIAIVISVPVTWYAMSKWLQEFAYRVEISWWVFALAGAIALMVAFITVSFQSVKAALANPVKSLRSE</sequence>
<feature type="transmembrane region" description="Helical" evidence="6">
    <location>
        <begin position="388"/>
        <end position="412"/>
    </location>
</feature>
<dbReference type="EMBL" id="QWDE01000001">
    <property type="protein sequence ID" value="RFZ84480.1"/>
    <property type="molecule type" value="Genomic_DNA"/>
</dbReference>
<evidence type="ECO:0000256" key="1">
    <source>
        <dbReference type="ARBA" id="ARBA00004651"/>
    </source>
</evidence>
<evidence type="ECO:0000313" key="9">
    <source>
        <dbReference type="EMBL" id="RFZ84480.1"/>
    </source>
</evidence>
<dbReference type="Pfam" id="PF12704">
    <property type="entry name" value="MacB_PCD"/>
    <property type="match status" value="2"/>
</dbReference>
<feature type="transmembrane region" description="Helical" evidence="6">
    <location>
        <begin position="679"/>
        <end position="703"/>
    </location>
</feature>
<keyword evidence="2" id="KW-1003">Cell membrane</keyword>
<evidence type="ECO:0000256" key="4">
    <source>
        <dbReference type="ARBA" id="ARBA00022989"/>
    </source>
</evidence>
<name>A0A3E2NUF3_9SPHI</name>
<dbReference type="GO" id="GO:0005886">
    <property type="term" value="C:plasma membrane"/>
    <property type="evidence" value="ECO:0007669"/>
    <property type="project" value="UniProtKB-SubCell"/>
</dbReference>
<dbReference type="OrthoDB" id="1451596at2"/>
<dbReference type="RefSeq" id="WP_117381369.1">
    <property type="nucleotide sequence ID" value="NZ_QWDE01000001.1"/>
</dbReference>
<feature type="transmembrane region" description="Helical" evidence="6">
    <location>
        <begin position="433"/>
        <end position="453"/>
    </location>
</feature>
<dbReference type="AlphaFoldDB" id="A0A3E2NUF3"/>
<dbReference type="GO" id="GO:0022857">
    <property type="term" value="F:transmembrane transporter activity"/>
    <property type="evidence" value="ECO:0007669"/>
    <property type="project" value="TreeGrafter"/>
</dbReference>
<dbReference type="PANTHER" id="PTHR30572">
    <property type="entry name" value="MEMBRANE COMPONENT OF TRANSPORTER-RELATED"/>
    <property type="match status" value="1"/>
</dbReference>
<feature type="transmembrane region" description="Helical" evidence="6">
    <location>
        <begin position="763"/>
        <end position="785"/>
    </location>
</feature>
<feature type="transmembrane region" description="Helical" evidence="6">
    <location>
        <begin position="347"/>
        <end position="368"/>
    </location>
</feature>
<protein>
    <submittedName>
        <fullName evidence="9">ABC transporter permease</fullName>
    </submittedName>
</protein>
<keyword evidence="3 6" id="KW-0812">Transmembrane</keyword>
<dbReference type="Proteomes" id="UP000260823">
    <property type="component" value="Unassembled WGS sequence"/>
</dbReference>
<feature type="transmembrane region" description="Helical" evidence="6">
    <location>
        <begin position="290"/>
        <end position="311"/>
    </location>
</feature>
<feature type="domain" description="ABC3 transporter permease C-terminal" evidence="7">
    <location>
        <begin position="297"/>
        <end position="411"/>
    </location>
</feature>
<dbReference type="PANTHER" id="PTHR30572:SF18">
    <property type="entry name" value="ABC-TYPE MACROLIDE FAMILY EXPORT SYSTEM PERMEASE COMPONENT 2"/>
    <property type="match status" value="1"/>
</dbReference>
<evidence type="ECO:0000313" key="10">
    <source>
        <dbReference type="Proteomes" id="UP000260823"/>
    </source>
</evidence>
<dbReference type="InterPro" id="IPR025857">
    <property type="entry name" value="MacB_PCD"/>
</dbReference>
<comment type="subcellular location">
    <subcellularLocation>
        <location evidence="1">Cell membrane</location>
        <topology evidence="1">Multi-pass membrane protein</topology>
    </subcellularLocation>
</comment>
<feature type="domain" description="MacB-like periplasmic core" evidence="8">
    <location>
        <begin position="20"/>
        <end position="234"/>
    </location>
</feature>
<accession>A0A3E2NUF3</accession>
<dbReference type="Pfam" id="PF02687">
    <property type="entry name" value="FtsX"/>
    <property type="match status" value="2"/>
</dbReference>
<evidence type="ECO:0000259" key="8">
    <source>
        <dbReference type="Pfam" id="PF12704"/>
    </source>
</evidence>
<feature type="domain" description="MacB-like periplasmic core" evidence="8">
    <location>
        <begin position="440"/>
        <end position="636"/>
    </location>
</feature>
<evidence type="ECO:0000256" key="2">
    <source>
        <dbReference type="ARBA" id="ARBA00022475"/>
    </source>
</evidence>
<gene>
    <name evidence="9" type="ORF">DYU05_02355</name>
</gene>
<keyword evidence="5 6" id="KW-0472">Membrane</keyword>
<evidence type="ECO:0000256" key="6">
    <source>
        <dbReference type="SAM" id="Phobius"/>
    </source>
</evidence>
<feature type="transmembrane region" description="Helical" evidence="6">
    <location>
        <begin position="715"/>
        <end position="743"/>
    </location>
</feature>
<reference evidence="9 10" key="1">
    <citation type="submission" date="2018-08" db="EMBL/GenBank/DDBJ databases">
        <title>Mucilaginibacter terrae sp. nov., isolated from manganese diggings.</title>
        <authorList>
            <person name="Huang Y."/>
            <person name="Zhou Z."/>
        </authorList>
    </citation>
    <scope>NUCLEOTIDE SEQUENCE [LARGE SCALE GENOMIC DNA]</scope>
    <source>
        <strain evidence="9 10">ZH6</strain>
    </source>
</reference>
<feature type="transmembrane region" description="Helical" evidence="6">
    <location>
        <begin position="21"/>
        <end position="42"/>
    </location>
</feature>
<evidence type="ECO:0000256" key="5">
    <source>
        <dbReference type="ARBA" id="ARBA00023136"/>
    </source>
</evidence>
<evidence type="ECO:0000256" key="3">
    <source>
        <dbReference type="ARBA" id="ARBA00022692"/>
    </source>
</evidence>
<feature type="domain" description="ABC3 transporter permease C-terminal" evidence="7">
    <location>
        <begin position="682"/>
        <end position="791"/>
    </location>
</feature>
<dbReference type="InterPro" id="IPR003838">
    <property type="entry name" value="ABC3_permease_C"/>
</dbReference>